<dbReference type="PROSITE" id="PS50089">
    <property type="entry name" value="ZF_RING_2"/>
    <property type="match status" value="1"/>
</dbReference>
<evidence type="ECO:0000259" key="2">
    <source>
        <dbReference type="PROSITE" id="PS50089"/>
    </source>
</evidence>
<gene>
    <name evidence="3" type="ORF">NERG_02025</name>
</gene>
<dbReference type="Gene3D" id="3.30.40.10">
    <property type="entry name" value="Zinc/RING finger domain, C3HC4 (zinc finger)"/>
    <property type="match status" value="1"/>
</dbReference>
<keyword evidence="1" id="KW-0479">Metal-binding</keyword>
<proteinExistence type="predicted"/>
<sequence length="658" mass="75798">MVDRDRFENIKEKLKAGRITFKEVCMGALRKDHMGQNDLTMLLLTAEDMAFPDGIYFIRNIEEIENMETSDIKASNQNMYERYEELMRDAYSKYLYLLCVFLKECARYQFTMDPFCESIFLEKGIGVCQEILFTLKKRSTQQARIGYIPSDILCLLVSIIRSHCKEMTPEFLSAVHEMKKLETEILELLSMKSVMMPLFKLFSCIIRCAEQKGEEVLQSLLKAIEKTETYKNSLYFGRYKSVPFLARALRDEIRAWGMSLVSPAYCYIDPAFPLLAGALVVKPEPMNISSSDDISMHISMIIREMVRFTPYIDIRINYLYIDVGDIGGEINVHKWDYMCHVFNMDVITCEINFTTQNIYEASRFVDGLFRSIISQDIISLSMYPIIPLSKKAQTVLIENLHIQSLYLKELTTTDFVNSCIEEFVYALAKRRSGLLRCLKGLSITAPFHKSMVDSMQRITFNGIQELVLDFISLNSVYQMGRLKSITEIVNPTTFPILQELTVKNYLITRDDFNFLNLSMKLVQIKYYNFYCPSGSSYRPEQTSYIFKRPESVAMTSGIVFIVSESTVYEWTMNHSTAAFSDCLICNDPFKDNPKEQVIILSCGSVVHITCIMEIFGKKKNPCCPFCKKKVHLIMGSPMAVDVMFKPPTACTAYKSLRQ</sequence>
<dbReference type="InterPro" id="IPR001841">
    <property type="entry name" value="Znf_RING"/>
</dbReference>
<dbReference type="EMBL" id="JH604637">
    <property type="protein sequence ID" value="EHY64969.1"/>
    <property type="molecule type" value="Genomic_DNA"/>
</dbReference>
<keyword evidence="1" id="KW-0862">Zinc</keyword>
<dbReference type="SUPFAM" id="SSF57850">
    <property type="entry name" value="RING/U-box"/>
    <property type="match status" value="1"/>
</dbReference>
<dbReference type="Proteomes" id="UP000005622">
    <property type="component" value="Unassembled WGS sequence"/>
</dbReference>
<dbReference type="HOGENOM" id="CLU_417424_0_0_1"/>
<accession>H8ZEK4</accession>
<keyword evidence="1" id="KW-0863">Zinc-finger</keyword>
<protein>
    <recommendedName>
        <fullName evidence="2">RING-type domain-containing protein</fullName>
    </recommendedName>
</protein>
<organism evidence="3">
    <name type="scientific">Nematocida ausubeli (strain ATCC PRA-371 / ERTm2)</name>
    <name type="common">Nematode killer fungus</name>
    <dbReference type="NCBI Taxonomy" id="1913371"/>
    <lineage>
        <taxon>Eukaryota</taxon>
        <taxon>Fungi</taxon>
        <taxon>Fungi incertae sedis</taxon>
        <taxon>Microsporidia</taxon>
        <taxon>Nematocida</taxon>
    </lineage>
</organism>
<evidence type="ECO:0000313" key="3">
    <source>
        <dbReference type="EMBL" id="EHY64969.1"/>
    </source>
</evidence>
<dbReference type="AlphaFoldDB" id="H8ZEK4"/>
<reference evidence="3" key="1">
    <citation type="submission" date="2011-03" db="EMBL/GenBank/DDBJ databases">
        <title>The Genome Sequence of Nematocida sp1 strain ERTm2.</title>
        <authorList>
            <consortium name="The Broad Institute Genome Sequencing Platform"/>
            <consortium name="The Broad Institute Genome Sequencing Center for Infectious Disease"/>
            <person name="Cuomo C."/>
            <person name="Troemel E."/>
            <person name="Young S.K."/>
            <person name="Zeng Q."/>
            <person name="Gargeya S."/>
            <person name="Fitzgerald M."/>
            <person name="Haas B."/>
            <person name="Abouelleil A."/>
            <person name="Alvarado L."/>
            <person name="Arachchi H.M."/>
            <person name="Berlin A."/>
            <person name="Brown A."/>
            <person name="Chapman S.B."/>
            <person name="Chen Z."/>
            <person name="Dunbar C."/>
            <person name="Freedman E."/>
            <person name="Gearin G."/>
            <person name="Gellesch M."/>
            <person name="Goldberg J."/>
            <person name="Griggs A."/>
            <person name="Gujja S."/>
            <person name="Heilman E.R."/>
            <person name="Heiman D."/>
            <person name="Howarth C."/>
            <person name="Larson L."/>
            <person name="Lui A."/>
            <person name="MacDonald P.J.P."/>
            <person name="Mehta T."/>
            <person name="Montmayeur A."/>
            <person name="Murphy C."/>
            <person name="Neiman D."/>
            <person name="Pearson M."/>
            <person name="Priest M."/>
            <person name="Roberts A."/>
            <person name="Saif S."/>
            <person name="Shea T."/>
            <person name="Shenoy N."/>
            <person name="Sisk P."/>
            <person name="Stolte C."/>
            <person name="Sykes S."/>
            <person name="White J."/>
            <person name="Yandava C."/>
            <person name="Wortman J."/>
            <person name="Nusbaum C."/>
            <person name="Birren B."/>
        </authorList>
    </citation>
    <scope>NUCLEOTIDE SEQUENCE</scope>
    <source>
        <strain evidence="3">ERTm2</strain>
    </source>
</reference>
<dbReference type="InterPro" id="IPR013083">
    <property type="entry name" value="Znf_RING/FYVE/PHD"/>
</dbReference>
<dbReference type="GO" id="GO:0008270">
    <property type="term" value="F:zinc ion binding"/>
    <property type="evidence" value="ECO:0007669"/>
    <property type="project" value="UniProtKB-KW"/>
</dbReference>
<name>H8ZEK4_NEMA1</name>
<feature type="domain" description="RING-type" evidence="2">
    <location>
        <begin position="582"/>
        <end position="627"/>
    </location>
</feature>
<evidence type="ECO:0000256" key="1">
    <source>
        <dbReference type="PROSITE-ProRule" id="PRU00175"/>
    </source>
</evidence>